<dbReference type="InterPro" id="IPR018247">
    <property type="entry name" value="EF_Hand_1_Ca_BS"/>
</dbReference>
<dbReference type="GO" id="GO:0005509">
    <property type="term" value="F:calcium ion binding"/>
    <property type="evidence" value="ECO:0007669"/>
    <property type="project" value="InterPro"/>
</dbReference>
<feature type="compositionally biased region" description="Basic and acidic residues" evidence="8">
    <location>
        <begin position="8"/>
        <end position="17"/>
    </location>
</feature>
<dbReference type="GO" id="GO:0004674">
    <property type="term" value="F:protein serine/threonine kinase activity"/>
    <property type="evidence" value="ECO:0007669"/>
    <property type="project" value="UniProtKB-KW"/>
</dbReference>
<dbReference type="PROSITE" id="PS50011">
    <property type="entry name" value="PROTEIN_KINASE_DOM"/>
    <property type="match status" value="1"/>
</dbReference>
<keyword evidence="6" id="KW-0067">ATP-binding</keyword>
<evidence type="ECO:0000256" key="2">
    <source>
        <dbReference type="ARBA" id="ARBA00022527"/>
    </source>
</evidence>
<evidence type="ECO:0000313" key="12">
    <source>
        <dbReference type="Proteomes" id="UP000688137"/>
    </source>
</evidence>
<dbReference type="InterPro" id="IPR050205">
    <property type="entry name" value="CDPK_Ser/Thr_kinases"/>
</dbReference>
<organism evidence="11 12">
    <name type="scientific">Paramecium primaurelia</name>
    <dbReference type="NCBI Taxonomy" id="5886"/>
    <lineage>
        <taxon>Eukaryota</taxon>
        <taxon>Sar</taxon>
        <taxon>Alveolata</taxon>
        <taxon>Ciliophora</taxon>
        <taxon>Intramacronucleata</taxon>
        <taxon>Oligohymenophorea</taxon>
        <taxon>Peniculida</taxon>
        <taxon>Parameciidae</taxon>
        <taxon>Paramecium</taxon>
    </lineage>
</organism>
<dbReference type="Pfam" id="PF00069">
    <property type="entry name" value="Pkinase"/>
    <property type="match status" value="1"/>
</dbReference>
<feature type="domain" description="EF-hand" evidence="10">
    <location>
        <begin position="454"/>
        <end position="486"/>
    </location>
</feature>
<protein>
    <recommendedName>
        <fullName evidence="13">Protein kinase domain containing protein</fullName>
    </recommendedName>
</protein>
<evidence type="ECO:0000256" key="1">
    <source>
        <dbReference type="ARBA" id="ARBA00001946"/>
    </source>
</evidence>
<feature type="domain" description="EF-hand" evidence="10">
    <location>
        <begin position="347"/>
        <end position="382"/>
    </location>
</feature>
<dbReference type="PROSITE" id="PS00018">
    <property type="entry name" value="EF_HAND_1"/>
    <property type="match status" value="3"/>
</dbReference>
<dbReference type="Proteomes" id="UP000688137">
    <property type="component" value="Unassembled WGS sequence"/>
</dbReference>
<name>A0A8S1MRD2_PARPR</name>
<keyword evidence="3" id="KW-0808">Transferase</keyword>
<sequence>MGCSQLKSDNKQLKDNNSKQNGPISTQVSMGLTIIQKTESVDADYILHKLDPLATLRSYIRKGISKSNSQSRIIRTYNCTNASIEKKQQLQETINLLISLKHLYVQNTLAYYYYDGRLSIIGEYVDGGNLLAQLDKFSQLQQYQQIDIFCQIMAGVQYLHDNGVIHGDIRLEHIVFTNKNLESIKLIDFGISNSLKQEFSSWKPKNTMQELSLKSPEAIKGQSTFKSDIYSCGCLLYFIITSHMPFYANNYQSLKNCILRGVPNFDSNECANLNPQMKQLLMKMLNANPQRRPTAQEVLNNPIFMNKIRIMYKPNKQLQKHMKEFKISSQLQAAMLMYIAENMMSDQDKKKLMDEFQKFDLNKDGQLTKDELLKVYSETLPPDRALKEVNTIFKRIDVNGSGKIDYQEFIIATIDQKKYFNREKLLMLFTQIDRDHSGELSRQEIKKLLRDIQIPINKYEQLVKQLDQDGDGAITQEEFLKMMLQI</sequence>
<keyword evidence="12" id="KW-1185">Reference proteome</keyword>
<evidence type="ECO:0000256" key="7">
    <source>
        <dbReference type="ARBA" id="ARBA00024334"/>
    </source>
</evidence>
<evidence type="ECO:0000256" key="5">
    <source>
        <dbReference type="ARBA" id="ARBA00022777"/>
    </source>
</evidence>
<dbReference type="Pfam" id="PF13499">
    <property type="entry name" value="EF-hand_7"/>
    <property type="match status" value="2"/>
</dbReference>
<evidence type="ECO:0000313" key="11">
    <source>
        <dbReference type="EMBL" id="CAD8077424.1"/>
    </source>
</evidence>
<dbReference type="GO" id="GO:0005524">
    <property type="term" value="F:ATP binding"/>
    <property type="evidence" value="ECO:0007669"/>
    <property type="project" value="UniProtKB-KW"/>
</dbReference>
<dbReference type="CDD" id="cd00051">
    <property type="entry name" value="EFh"/>
    <property type="match status" value="1"/>
</dbReference>
<feature type="domain" description="Protein kinase" evidence="9">
    <location>
        <begin position="1"/>
        <end position="304"/>
    </location>
</feature>
<dbReference type="AlphaFoldDB" id="A0A8S1MRD2"/>
<evidence type="ECO:0000259" key="9">
    <source>
        <dbReference type="PROSITE" id="PS50011"/>
    </source>
</evidence>
<keyword evidence="2" id="KW-0723">Serine/threonine-protein kinase</keyword>
<dbReference type="InterPro" id="IPR002048">
    <property type="entry name" value="EF_hand_dom"/>
</dbReference>
<proteinExistence type="inferred from homology"/>
<evidence type="ECO:0008006" key="13">
    <source>
        <dbReference type="Google" id="ProtNLM"/>
    </source>
</evidence>
<evidence type="ECO:0000256" key="8">
    <source>
        <dbReference type="SAM" id="MobiDB-lite"/>
    </source>
</evidence>
<dbReference type="OMA" id="MYIAENM"/>
<dbReference type="PROSITE" id="PS50222">
    <property type="entry name" value="EF_HAND_2"/>
    <property type="match status" value="3"/>
</dbReference>
<evidence type="ECO:0000256" key="6">
    <source>
        <dbReference type="ARBA" id="ARBA00022840"/>
    </source>
</evidence>
<dbReference type="PANTHER" id="PTHR24349">
    <property type="entry name" value="SERINE/THREONINE-PROTEIN KINASE"/>
    <property type="match status" value="1"/>
</dbReference>
<reference evidence="11" key="1">
    <citation type="submission" date="2021-01" db="EMBL/GenBank/DDBJ databases">
        <authorList>
            <consortium name="Genoscope - CEA"/>
            <person name="William W."/>
        </authorList>
    </citation>
    <scope>NUCLEOTIDE SEQUENCE</scope>
</reference>
<dbReference type="FunFam" id="1.10.238.10:FF:000585">
    <property type="entry name" value="Calcium-dependent protein kinase-a"/>
    <property type="match status" value="1"/>
</dbReference>
<dbReference type="FunFam" id="1.10.510.10:FF:001865">
    <property type="entry name" value="Uncharacterized protein"/>
    <property type="match status" value="1"/>
</dbReference>
<dbReference type="SMART" id="SM00054">
    <property type="entry name" value="EFh"/>
    <property type="match status" value="4"/>
</dbReference>
<comment type="cofactor">
    <cofactor evidence="1">
        <name>Mg(2+)</name>
        <dbReference type="ChEBI" id="CHEBI:18420"/>
    </cofactor>
</comment>
<feature type="region of interest" description="Disordered" evidence="8">
    <location>
        <begin position="1"/>
        <end position="24"/>
    </location>
</feature>
<comment type="similarity">
    <text evidence="7">Belongs to the protein kinase superfamily. Ser/Thr protein kinase family. CDPK subfamily.</text>
</comment>
<feature type="domain" description="EF-hand" evidence="10">
    <location>
        <begin position="384"/>
        <end position="419"/>
    </location>
</feature>
<comment type="caution">
    <text evidence="11">The sequence shown here is derived from an EMBL/GenBank/DDBJ whole genome shotgun (WGS) entry which is preliminary data.</text>
</comment>
<dbReference type="EMBL" id="CAJJDM010000059">
    <property type="protein sequence ID" value="CAD8077424.1"/>
    <property type="molecule type" value="Genomic_DNA"/>
</dbReference>
<evidence type="ECO:0000259" key="10">
    <source>
        <dbReference type="PROSITE" id="PS50222"/>
    </source>
</evidence>
<dbReference type="FunFam" id="1.10.238.10:FF:000591">
    <property type="entry name" value="Uncharacterized protein"/>
    <property type="match status" value="1"/>
</dbReference>
<evidence type="ECO:0000256" key="3">
    <source>
        <dbReference type="ARBA" id="ARBA00022679"/>
    </source>
</evidence>
<keyword evidence="4" id="KW-0547">Nucleotide-binding</keyword>
<keyword evidence="5" id="KW-0418">Kinase</keyword>
<evidence type="ECO:0000256" key="4">
    <source>
        <dbReference type="ARBA" id="ARBA00022741"/>
    </source>
</evidence>
<accession>A0A8S1MRD2</accession>
<gene>
    <name evidence="11" type="ORF">PPRIM_AZ9-3.1.T0580106</name>
</gene>
<dbReference type="InterPro" id="IPR000719">
    <property type="entry name" value="Prot_kinase_dom"/>
</dbReference>